<evidence type="ECO:0000256" key="3">
    <source>
        <dbReference type="ARBA" id="ARBA00022801"/>
    </source>
</evidence>
<dbReference type="Proteomes" id="UP000278440">
    <property type="component" value="Unassembled WGS sequence"/>
</dbReference>
<evidence type="ECO:0000256" key="4">
    <source>
        <dbReference type="ARBA" id="ARBA00022842"/>
    </source>
</evidence>
<dbReference type="PANTHER" id="PTHR47707">
    <property type="entry name" value="8-OXO-DGTP DIPHOSPHATASE"/>
    <property type="match status" value="1"/>
</dbReference>
<dbReference type="EMBL" id="RBXT01000001">
    <property type="protein sequence ID" value="RKT79315.1"/>
    <property type="molecule type" value="Genomic_DNA"/>
</dbReference>
<dbReference type="InterPro" id="IPR047127">
    <property type="entry name" value="MutT-like"/>
</dbReference>
<dbReference type="PROSITE" id="PS00893">
    <property type="entry name" value="NUDIX_BOX"/>
    <property type="match status" value="1"/>
</dbReference>
<name>A0A495Y1R1_9MICO</name>
<dbReference type="PROSITE" id="PS51462">
    <property type="entry name" value="NUDIX"/>
    <property type="match status" value="1"/>
</dbReference>
<protein>
    <submittedName>
        <fullName evidence="7">ADP-ribose pyrophosphatase YjhB (NUDIX family)</fullName>
    </submittedName>
</protein>
<evidence type="ECO:0000256" key="1">
    <source>
        <dbReference type="ARBA" id="ARBA00001946"/>
    </source>
</evidence>
<dbReference type="Gene3D" id="3.90.79.10">
    <property type="entry name" value="Nucleoside Triphosphate Pyrophosphohydrolase"/>
    <property type="match status" value="1"/>
</dbReference>
<proteinExistence type="inferred from homology"/>
<dbReference type="Pfam" id="PF00293">
    <property type="entry name" value="NUDIX"/>
    <property type="match status" value="1"/>
</dbReference>
<evidence type="ECO:0000313" key="8">
    <source>
        <dbReference type="Proteomes" id="UP000278440"/>
    </source>
</evidence>
<evidence type="ECO:0000313" key="7">
    <source>
        <dbReference type="EMBL" id="RKT79315.1"/>
    </source>
</evidence>
<gene>
    <name evidence="7" type="ORF">DFJ68_2782</name>
</gene>
<dbReference type="GO" id="GO:0044716">
    <property type="term" value="F:8-oxo-GDP phosphatase activity"/>
    <property type="evidence" value="ECO:0007669"/>
    <property type="project" value="TreeGrafter"/>
</dbReference>
<sequence length="157" mass="16950">MPTAEPPPPPPTDAGPLVVVLGALVADHRLLLVHRRPDKAAFPDVWDLPGGVVEPGESEREALARELREELGIRVETRQEGGPTHLGHWRVQPAGAPVLLSPWIVPRWHGTPTNAAPEEHDGLAWFALGRLPPAPHPPSRAALVQALEASEASEGRW</sequence>
<dbReference type="InterPro" id="IPR000086">
    <property type="entry name" value="NUDIX_hydrolase_dom"/>
</dbReference>
<keyword evidence="8" id="KW-1185">Reference proteome</keyword>
<dbReference type="InterPro" id="IPR020084">
    <property type="entry name" value="NUDIX_hydrolase_CS"/>
</dbReference>
<accession>A0A495Y1R1</accession>
<comment type="caution">
    <text evidence="7">The sequence shown here is derived from an EMBL/GenBank/DDBJ whole genome shotgun (WGS) entry which is preliminary data.</text>
</comment>
<dbReference type="GO" id="GO:0044715">
    <property type="term" value="F:8-oxo-dGDP phosphatase activity"/>
    <property type="evidence" value="ECO:0007669"/>
    <property type="project" value="TreeGrafter"/>
</dbReference>
<comment type="similarity">
    <text evidence="2 5">Belongs to the Nudix hydrolase family.</text>
</comment>
<evidence type="ECO:0000256" key="2">
    <source>
        <dbReference type="ARBA" id="ARBA00005582"/>
    </source>
</evidence>
<evidence type="ECO:0000259" key="6">
    <source>
        <dbReference type="PROSITE" id="PS51462"/>
    </source>
</evidence>
<keyword evidence="4" id="KW-0460">Magnesium</keyword>
<organism evidence="7 8">
    <name type="scientific">Terracoccus luteus</name>
    <dbReference type="NCBI Taxonomy" id="53356"/>
    <lineage>
        <taxon>Bacteria</taxon>
        <taxon>Bacillati</taxon>
        <taxon>Actinomycetota</taxon>
        <taxon>Actinomycetes</taxon>
        <taxon>Micrococcales</taxon>
        <taxon>Intrasporangiaceae</taxon>
        <taxon>Terracoccus</taxon>
    </lineage>
</organism>
<feature type="domain" description="Nudix hydrolase" evidence="6">
    <location>
        <begin position="15"/>
        <end position="148"/>
    </location>
</feature>
<dbReference type="RefSeq" id="WP_121034104.1">
    <property type="nucleotide sequence ID" value="NZ_RBXT01000001.1"/>
</dbReference>
<dbReference type="SUPFAM" id="SSF55811">
    <property type="entry name" value="Nudix"/>
    <property type="match status" value="1"/>
</dbReference>
<dbReference type="PRINTS" id="PR00502">
    <property type="entry name" value="NUDIXFAMILY"/>
</dbReference>
<evidence type="ECO:0000256" key="5">
    <source>
        <dbReference type="RuleBase" id="RU003476"/>
    </source>
</evidence>
<dbReference type="InterPro" id="IPR015797">
    <property type="entry name" value="NUDIX_hydrolase-like_dom_sf"/>
</dbReference>
<dbReference type="GO" id="GO:0008413">
    <property type="term" value="F:8-oxo-7,8-dihydroguanosine triphosphate pyrophosphatase activity"/>
    <property type="evidence" value="ECO:0007669"/>
    <property type="project" value="TreeGrafter"/>
</dbReference>
<dbReference type="GO" id="GO:0035539">
    <property type="term" value="F:8-oxo-7,8-dihydrodeoxyguanosine triphosphate pyrophosphatase activity"/>
    <property type="evidence" value="ECO:0007669"/>
    <property type="project" value="TreeGrafter"/>
</dbReference>
<comment type="cofactor">
    <cofactor evidence="1">
        <name>Mg(2+)</name>
        <dbReference type="ChEBI" id="CHEBI:18420"/>
    </cofactor>
</comment>
<reference evidence="7 8" key="1">
    <citation type="submission" date="2018-10" db="EMBL/GenBank/DDBJ databases">
        <title>Sequencing the genomes of 1000 actinobacteria strains.</title>
        <authorList>
            <person name="Klenk H.-P."/>
        </authorList>
    </citation>
    <scope>NUCLEOTIDE SEQUENCE [LARGE SCALE GENOMIC DNA]</scope>
    <source>
        <strain evidence="7 8">DSM 44267</strain>
    </source>
</reference>
<dbReference type="PANTHER" id="PTHR47707:SF2">
    <property type="entry name" value="CTP PYROPHOSPHOHYDROLASE"/>
    <property type="match status" value="1"/>
</dbReference>
<dbReference type="AlphaFoldDB" id="A0A495Y1R1"/>
<dbReference type="InterPro" id="IPR020476">
    <property type="entry name" value="Nudix_hydrolase"/>
</dbReference>
<dbReference type="OrthoDB" id="9804442at2"/>
<keyword evidence="3 5" id="KW-0378">Hydrolase</keyword>
<dbReference type="GO" id="GO:0006281">
    <property type="term" value="P:DNA repair"/>
    <property type="evidence" value="ECO:0007669"/>
    <property type="project" value="InterPro"/>
</dbReference>